<dbReference type="InterPro" id="IPR006195">
    <property type="entry name" value="aa-tRNA-synth_II"/>
</dbReference>
<dbReference type="Pfam" id="PF07973">
    <property type="entry name" value="tRNA_SAD"/>
    <property type="match status" value="1"/>
</dbReference>
<evidence type="ECO:0000259" key="14">
    <source>
        <dbReference type="PROSITE" id="PS50862"/>
    </source>
</evidence>
<dbReference type="PROSITE" id="PS51880">
    <property type="entry name" value="TGS"/>
    <property type="match status" value="1"/>
</dbReference>
<comment type="subunit">
    <text evidence="13">Homodimer.</text>
</comment>
<dbReference type="InterPro" id="IPR047246">
    <property type="entry name" value="ThrRS_anticodon"/>
</dbReference>
<dbReference type="GO" id="GO:0004829">
    <property type="term" value="F:threonine-tRNA ligase activity"/>
    <property type="evidence" value="ECO:0007669"/>
    <property type="project" value="UniProtKB-EC"/>
</dbReference>
<dbReference type="InterPro" id="IPR045864">
    <property type="entry name" value="aa-tRNA-synth_II/BPL/LPL"/>
</dbReference>
<evidence type="ECO:0000256" key="7">
    <source>
        <dbReference type="ARBA" id="ARBA00022833"/>
    </source>
</evidence>
<dbReference type="InterPro" id="IPR018163">
    <property type="entry name" value="Thr/Ala-tRNA-synth_IIc_edit"/>
</dbReference>
<keyword evidence="3 13" id="KW-0820">tRNA-binding</keyword>
<keyword evidence="7 13" id="KW-0862">Zinc</keyword>
<dbReference type="InterPro" id="IPR033728">
    <property type="entry name" value="ThrRS_core"/>
</dbReference>
<keyword evidence="5 13" id="KW-0479">Metal-binding</keyword>
<sequence length="699" mass="79593">MLNLGGTTVKRPFKSIDLEGRFCFYHDVVNSNSQFVTKFERNNNMSALNLTFPDGAVKVFPDGTKPIEVAQSISKSLAKKSVSAKLNDAYVGMNDILPESGNFQLITTSDTEALSLLRHATSHLLAQALKRMPKFANMHFGVGPFIDNGFYYDTDNGAGNQVSVEDFPEIEAMMHKIVKEDLPIISRQITRAEALEMFAADPYKLALITDLPEDEILTIAIQGDHIELDKGGLVPSTGWIKHFKLTSVAGAYWRGKSSNPMMQRIYGISEWKQADVDAEVTRREEAKERDHRTIGRDLDLFFTSQEVGSGLPVWLPNGATIRRQVERYITDKELANGYQHVYTPVLSNLNLYKTSGHWDHYREDMFPPMDMGDGEFLELRPMNCPSHIMVFKHKPRSYRELPIRIAELGMMHRYEKSGALTGLSRVREMTLNDGHTFVEPEKIEEEFKSILTMMMAVYRDFNITDYRFRLSYRDPKNTEKYFDDDEMWEKSQAQLKSAMDDLKLDYYEAEGEAAFYGPKLDVQTKTALGNEETMSTIQLDFLLPERFDLTYIGADGQDNHRPVMLHRGIVGTMERFTAYLIEMYKGAFPTWLSPLQVQIIPVNLGAHGEYADGVQKKLQAVGLRANVETKEAKMGYLIREAQTNKIPYTLVLGDSEVDAQTVTVRKYGEEKTQTMSFIDFQMAILADVARYSRPTETHE</sequence>
<feature type="binding site" evidence="13">
    <location>
        <position position="566"/>
    </location>
    <ligand>
        <name>Zn(2+)</name>
        <dbReference type="ChEBI" id="CHEBI:29105"/>
        <note>catalytic</note>
    </ligand>
</feature>
<evidence type="ECO:0000256" key="6">
    <source>
        <dbReference type="ARBA" id="ARBA00022741"/>
    </source>
</evidence>
<dbReference type="SMART" id="SM00863">
    <property type="entry name" value="tRNA_SAD"/>
    <property type="match status" value="1"/>
</dbReference>
<dbReference type="Gene3D" id="3.30.980.10">
    <property type="entry name" value="Threonyl-trna Synthetase, Chain A, domain 2"/>
    <property type="match status" value="1"/>
</dbReference>
<dbReference type="InterPro" id="IPR012675">
    <property type="entry name" value="Beta-grasp_dom_sf"/>
</dbReference>
<organism evidence="16 17">
    <name type="scientific">Leuconostoc inhae</name>
    <dbReference type="NCBI Taxonomy" id="178001"/>
    <lineage>
        <taxon>Bacteria</taxon>
        <taxon>Bacillati</taxon>
        <taxon>Bacillota</taxon>
        <taxon>Bacilli</taxon>
        <taxon>Lactobacillales</taxon>
        <taxon>Lactobacillaceae</taxon>
        <taxon>Leuconostoc</taxon>
    </lineage>
</organism>
<evidence type="ECO:0000313" key="17">
    <source>
        <dbReference type="Proteomes" id="UP000199047"/>
    </source>
</evidence>
<evidence type="ECO:0000256" key="5">
    <source>
        <dbReference type="ARBA" id="ARBA00022723"/>
    </source>
</evidence>
<dbReference type="Pfam" id="PF00587">
    <property type="entry name" value="tRNA-synt_2b"/>
    <property type="match status" value="1"/>
</dbReference>
<dbReference type="SUPFAM" id="SSF52954">
    <property type="entry name" value="Class II aaRS ABD-related"/>
    <property type="match status" value="1"/>
</dbReference>
<dbReference type="InterPro" id="IPR012676">
    <property type="entry name" value="TGS-like"/>
</dbReference>
<comment type="caution">
    <text evidence="16">The sequence shown here is derived from an EMBL/GenBank/DDBJ whole genome shotgun (WGS) entry which is preliminary data.</text>
</comment>
<evidence type="ECO:0000256" key="12">
    <source>
        <dbReference type="ARBA" id="ARBA00049515"/>
    </source>
</evidence>
<feature type="domain" description="Aminoacyl-transfer RNA synthetases class-II family profile" evidence="14">
    <location>
        <begin position="290"/>
        <end position="589"/>
    </location>
</feature>
<dbReference type="Pfam" id="PF02824">
    <property type="entry name" value="TGS"/>
    <property type="match status" value="1"/>
</dbReference>
<dbReference type="InterPro" id="IPR004095">
    <property type="entry name" value="TGS"/>
</dbReference>
<dbReference type="EC" id="6.1.1.3" evidence="13"/>
<keyword evidence="8 13" id="KW-0067">ATP-binding</keyword>
<evidence type="ECO:0000259" key="15">
    <source>
        <dbReference type="PROSITE" id="PS51880"/>
    </source>
</evidence>
<keyword evidence="9 13" id="KW-0694">RNA-binding</keyword>
<dbReference type="InterPro" id="IPR002320">
    <property type="entry name" value="Thr-tRNA-ligase_IIa"/>
</dbReference>
<dbReference type="SUPFAM" id="SSF81271">
    <property type="entry name" value="TGS-like"/>
    <property type="match status" value="1"/>
</dbReference>
<comment type="subcellular location">
    <subcellularLocation>
        <location evidence="13">Cytoplasm</location>
    </subcellularLocation>
</comment>
<gene>
    <name evidence="13" type="primary">thrS</name>
    <name evidence="16" type="ORF">KSL4_1700</name>
</gene>
<dbReference type="PANTHER" id="PTHR11451:SF56">
    <property type="entry name" value="THREONINE--TRNA LIGASE 1"/>
    <property type="match status" value="1"/>
</dbReference>
<dbReference type="Gene3D" id="3.30.54.20">
    <property type="match status" value="1"/>
</dbReference>
<dbReference type="Gene3D" id="3.30.930.10">
    <property type="entry name" value="Bira Bifunctional Protein, Domain 2"/>
    <property type="match status" value="1"/>
</dbReference>
<accession>A0ABP2BAN4</accession>
<evidence type="ECO:0000313" key="16">
    <source>
        <dbReference type="EMBL" id="CUW19503.1"/>
    </source>
</evidence>
<dbReference type="EMBL" id="FBTB01000022">
    <property type="protein sequence ID" value="CUW19503.1"/>
    <property type="molecule type" value="Genomic_DNA"/>
</dbReference>
<comment type="catalytic activity">
    <reaction evidence="12 13">
        <text>tRNA(Thr) + L-threonine + ATP = L-threonyl-tRNA(Thr) + AMP + diphosphate + H(+)</text>
        <dbReference type="Rhea" id="RHEA:24624"/>
        <dbReference type="Rhea" id="RHEA-COMP:9670"/>
        <dbReference type="Rhea" id="RHEA-COMP:9704"/>
        <dbReference type="ChEBI" id="CHEBI:15378"/>
        <dbReference type="ChEBI" id="CHEBI:30616"/>
        <dbReference type="ChEBI" id="CHEBI:33019"/>
        <dbReference type="ChEBI" id="CHEBI:57926"/>
        <dbReference type="ChEBI" id="CHEBI:78442"/>
        <dbReference type="ChEBI" id="CHEBI:78534"/>
        <dbReference type="ChEBI" id="CHEBI:456215"/>
        <dbReference type="EC" id="6.1.1.3"/>
    </reaction>
</comment>
<evidence type="ECO:0000256" key="10">
    <source>
        <dbReference type="ARBA" id="ARBA00022917"/>
    </source>
</evidence>
<keyword evidence="6 13" id="KW-0547">Nucleotide-binding</keyword>
<evidence type="ECO:0000256" key="11">
    <source>
        <dbReference type="ARBA" id="ARBA00023146"/>
    </source>
</evidence>
<comment type="caution">
    <text evidence="13">Lacks conserved residue(s) required for the propagation of feature annotation.</text>
</comment>
<evidence type="ECO:0000256" key="4">
    <source>
        <dbReference type="ARBA" id="ARBA00022598"/>
    </source>
</evidence>
<keyword evidence="10 13" id="KW-0648">Protein biosynthesis</keyword>
<dbReference type="HAMAP" id="MF_00184">
    <property type="entry name" value="Thr_tRNA_synth"/>
    <property type="match status" value="1"/>
</dbReference>
<evidence type="ECO:0000256" key="9">
    <source>
        <dbReference type="ARBA" id="ARBA00022884"/>
    </source>
</evidence>
<dbReference type="SUPFAM" id="SSF55681">
    <property type="entry name" value="Class II aaRS and biotin synthetases"/>
    <property type="match status" value="1"/>
</dbReference>
<evidence type="ECO:0000256" key="3">
    <source>
        <dbReference type="ARBA" id="ARBA00022555"/>
    </source>
</evidence>
<dbReference type="PRINTS" id="PR01047">
    <property type="entry name" value="TRNASYNTHTHR"/>
</dbReference>
<comment type="cofactor">
    <cofactor evidence="13">
        <name>Zn(2+)</name>
        <dbReference type="ChEBI" id="CHEBI:29105"/>
    </cofactor>
    <text evidence="13">Binds 1 zinc ion per subunit.</text>
</comment>
<evidence type="ECO:0000256" key="8">
    <source>
        <dbReference type="ARBA" id="ARBA00022840"/>
    </source>
</evidence>
<dbReference type="InterPro" id="IPR004154">
    <property type="entry name" value="Anticodon-bd"/>
</dbReference>
<keyword evidence="2 13" id="KW-0963">Cytoplasm</keyword>
<dbReference type="InterPro" id="IPR002314">
    <property type="entry name" value="aa-tRNA-synt_IIb"/>
</dbReference>
<reference evidence="16 17" key="1">
    <citation type="submission" date="2015-12" db="EMBL/GenBank/DDBJ databases">
        <authorList>
            <person name="Andreevskaya M."/>
        </authorList>
    </citation>
    <scope>NUCLEOTIDE SEQUENCE [LARGE SCALE GENOMIC DNA]</scope>
    <source>
        <strain evidence="16 17">KSL4-2</strain>
    </source>
</reference>
<dbReference type="Pfam" id="PF03129">
    <property type="entry name" value="HGTP_anticodon"/>
    <property type="match status" value="1"/>
</dbReference>
<name>A0ABP2BAN4_9LACO</name>
<keyword evidence="17" id="KW-1185">Reference proteome</keyword>
<dbReference type="CDD" id="cd00860">
    <property type="entry name" value="ThrRS_anticodon"/>
    <property type="match status" value="1"/>
</dbReference>
<evidence type="ECO:0000256" key="2">
    <source>
        <dbReference type="ARBA" id="ARBA00022490"/>
    </source>
</evidence>
<dbReference type="InterPro" id="IPR036621">
    <property type="entry name" value="Anticodon-bd_dom_sf"/>
</dbReference>
<dbReference type="NCBIfam" id="TIGR00418">
    <property type="entry name" value="thrS"/>
    <property type="match status" value="1"/>
</dbReference>
<dbReference type="PROSITE" id="PS50862">
    <property type="entry name" value="AA_TRNA_LIGASE_II"/>
    <property type="match status" value="1"/>
</dbReference>
<feature type="domain" description="TGS" evidence="15">
    <location>
        <begin position="44"/>
        <end position="107"/>
    </location>
</feature>
<dbReference type="InterPro" id="IPR012947">
    <property type="entry name" value="tRNA_SAD"/>
</dbReference>
<keyword evidence="11 13" id="KW-0030">Aminoacyl-tRNA synthetase</keyword>
<dbReference type="SUPFAM" id="SSF55186">
    <property type="entry name" value="ThrRS/AlaRS common domain"/>
    <property type="match status" value="1"/>
</dbReference>
<dbReference type="Gene3D" id="3.40.50.800">
    <property type="entry name" value="Anticodon-binding domain"/>
    <property type="match status" value="1"/>
</dbReference>
<dbReference type="Proteomes" id="UP000199047">
    <property type="component" value="Unassembled WGS sequence"/>
</dbReference>
<evidence type="ECO:0000256" key="13">
    <source>
        <dbReference type="HAMAP-Rule" id="MF_00184"/>
    </source>
</evidence>
<dbReference type="CDD" id="cd01667">
    <property type="entry name" value="TGS_ThrRS"/>
    <property type="match status" value="1"/>
</dbReference>
<protein>
    <recommendedName>
        <fullName evidence="13">Threonine--tRNA ligase</fullName>
        <ecNumber evidence="13">6.1.1.3</ecNumber>
    </recommendedName>
    <alternativeName>
        <fullName evidence="13">Threonyl-tRNA synthetase</fullName>
        <shortName evidence="13">ThrRS</shortName>
    </alternativeName>
</protein>
<proteinExistence type="inferred from homology"/>
<dbReference type="CDD" id="cd00771">
    <property type="entry name" value="ThrRS_core"/>
    <property type="match status" value="1"/>
</dbReference>
<feature type="binding site" evidence="13">
    <location>
        <position position="384"/>
    </location>
    <ligand>
        <name>Zn(2+)</name>
        <dbReference type="ChEBI" id="CHEBI:29105"/>
        <note>catalytic</note>
    </ligand>
</feature>
<feature type="binding site" evidence="13">
    <location>
        <position position="435"/>
    </location>
    <ligand>
        <name>Zn(2+)</name>
        <dbReference type="ChEBI" id="CHEBI:29105"/>
        <note>catalytic</note>
    </ligand>
</feature>
<keyword evidence="4 13" id="KW-0436">Ligase</keyword>
<evidence type="ECO:0000256" key="1">
    <source>
        <dbReference type="ARBA" id="ARBA00008226"/>
    </source>
</evidence>
<dbReference type="Gene3D" id="3.10.20.30">
    <property type="match status" value="1"/>
</dbReference>
<comment type="similarity">
    <text evidence="1 13">Belongs to the class-II aminoacyl-tRNA synthetase family.</text>
</comment>
<dbReference type="PANTHER" id="PTHR11451">
    <property type="entry name" value="THREONINE-TRNA LIGASE"/>
    <property type="match status" value="1"/>
</dbReference>